<sequence>MPKRLTSEEVGGKKKSIFSTVKSKKRTKSDSGAAPQYFNVAAERQESMRLSRTPPVSVPAKQESTVKRETRPPTAERKLERVASERSTLEMSRSCAQWDLDESFSRSLYSLYTDQNLIQTENTVDDYEEDCSINMDDTFEINRRSSLFDFQSNEAEEEVGGKVSDFDGVATDVVDDRHGSTVVLLCGKGRELACFNAVDEAVTLVNTKLKKAQQQSEDLFYKLEVSCATTKGDARCVDVLTSKEDEMKAVLNPTAGYWIDGVSLFDFNEEGKWRRVCDASRTWLTRHNGTGENLLLVFLLVRQVHKDRTPLDVYLSSLTIVVGSSYSLLESLCFQTGSPSPLTTLFRKTGKGRSTLCKAFVNDDEYRDTYWNLARRLNETNNEAQLTTGSTARYLKHVNKELKTPSAQRNPDYAKHLEHVCESIERLLGNYTTAPVPFFSYTETPTKKRDLAIPISPVAAKNSPTGASTPPAAAESVSEPALSLCRVYNVAVVDGSHHNVDKSNKVVRTASGQKDVVDEIVSRDAMDSTVVDHLVRDFVAGYNGVLFSVGEDNSISTSSPVWQILLGAASAFFQHRSPVKQLRLSLSVLHKDGKTMDLFHSGDAFHELQVSSSPIFGRSVHDASMKMIKSVESLKSLLATALSSASAHWTSDVVLHASFLSTIKCENDVMVSSFTTVVGGTHYEFLRDIVDGTTHHSICNLVSYTLQSRAEVVFLLFAHDKEAEKVVRFVEASQALKTTKKPVSGSVRKFTEKLQNEVDSLKSEIASSSEKRSGGGNNKMAIALCSVNEKMLTDYVYLLKNPSEEVPQSYLLFKKENKTKDTQRGLPDGPPVRSPSKNLVENKTDPQPPKREKSAPLSFKCHPAVVFLSGRGSIAKSVSVDMGKRNVSWKSQDISVNVDEVHTFDRSNPDDIASLVNQSETINNCCRCIEVGAQNTALLGILDDTPGPLYAAPFWLCFKRMLLSTCFTKSWTLGSDVCLRAVALKDKTAIADLLENDTGSVQHGLKIIASPLVGPVVGNISSRTVNSLKALKTALDEIEENVALLQRGLYISEGTVIVLNAIRKEVRRDDVCLSAVNGYFVRTSKDMETLHDILSLDPHGRSPVSLFRFALSPACRTLCFAVLDSDSTHGPEALRAVDQLTSLKEGRVPTGSLRKYVTSTKKNLDRVPEEEREISSAIVSNYERMLEYVEEEILFFPIEDNTGGMNEAQKEKSNSCPAFCGAVVVGNRSTDSFTAVVTDTNENTVIADGKVYKFDEVHLIAENSSQIRPAFTDELAQRLLSGYNQTLLVTDGMHCSLSGKILHRLTTLIMNRNNALETNVYVSLSSQRFITQFGETRDLLSTKEGGAGSDNGIQKPAEYFTYEPIKMHFSPLFGFSISDHYVPVAKVSDLNALIKNAQSVCAMEKSSLVVSLVVQQVKSSDIVESSLFGVFAQSENTAPNRKVVQMLNAARSTDTFNFLHRAIRNTGHVYSVVGLSSKFNEETNELLSALELFSKVPTPIPDADTVRSLSGCSRSNTLEPSVNSKLPWDKVKKELELLLLAPHRPPKTFEVTF</sequence>
<protein>
    <submittedName>
        <fullName evidence="2">Uncharacterized protein</fullName>
    </submittedName>
</protein>
<evidence type="ECO:0000313" key="2">
    <source>
        <dbReference type="EMBL" id="CAD2221409.1"/>
    </source>
</evidence>
<reference evidence="2 3" key="1">
    <citation type="submission" date="2020-08" db="EMBL/GenBank/DDBJ databases">
        <authorList>
            <person name="Newling K."/>
            <person name="Davey J."/>
            <person name="Forrester S."/>
        </authorList>
    </citation>
    <scope>NUCLEOTIDE SEQUENCE [LARGE SCALE GENOMIC DNA]</scope>
    <source>
        <strain evidence="3">Crithidia deanei Carvalho (ATCC PRA-265)</strain>
    </source>
</reference>
<feature type="region of interest" description="Disordered" evidence="1">
    <location>
        <begin position="1"/>
        <end position="84"/>
    </location>
</feature>
<name>A0A7G2CPX9_9TRYP</name>
<dbReference type="PANTHER" id="PTHR35615">
    <property type="entry name" value="PRESENT IN THE OUTER MITOCHONDRIAL MEMBRANE PROTEOME 22-RELATED"/>
    <property type="match status" value="1"/>
</dbReference>
<feature type="compositionally biased region" description="Basic and acidic residues" evidence="1">
    <location>
        <begin position="1"/>
        <end position="12"/>
    </location>
</feature>
<proteinExistence type="predicted"/>
<gene>
    <name evidence="2" type="ORF">ADEAN_000894100</name>
</gene>
<organism evidence="2 3">
    <name type="scientific">Angomonas deanei</name>
    <dbReference type="NCBI Taxonomy" id="59799"/>
    <lineage>
        <taxon>Eukaryota</taxon>
        <taxon>Discoba</taxon>
        <taxon>Euglenozoa</taxon>
        <taxon>Kinetoplastea</taxon>
        <taxon>Metakinetoplastina</taxon>
        <taxon>Trypanosomatida</taxon>
        <taxon>Trypanosomatidae</taxon>
        <taxon>Strigomonadinae</taxon>
        <taxon>Angomonas</taxon>
    </lineage>
</organism>
<evidence type="ECO:0000313" key="3">
    <source>
        <dbReference type="Proteomes" id="UP000515908"/>
    </source>
</evidence>
<feature type="compositionally biased region" description="Basic and acidic residues" evidence="1">
    <location>
        <begin position="64"/>
        <end position="84"/>
    </location>
</feature>
<dbReference type="Proteomes" id="UP000515908">
    <property type="component" value="Chromosome 21"/>
</dbReference>
<evidence type="ECO:0000256" key="1">
    <source>
        <dbReference type="SAM" id="MobiDB-lite"/>
    </source>
</evidence>
<feature type="compositionally biased region" description="Basic and acidic residues" evidence="1">
    <location>
        <begin position="840"/>
        <end position="854"/>
    </location>
</feature>
<keyword evidence="3" id="KW-1185">Reference proteome</keyword>
<dbReference type="PANTHER" id="PTHR35615:SF2">
    <property type="entry name" value="PROTEIN KINASE DOMAIN-CONTAINING PROTEIN"/>
    <property type="match status" value="1"/>
</dbReference>
<dbReference type="VEuPathDB" id="TriTrypDB:ADEAN_000894100"/>
<dbReference type="SUPFAM" id="SSF52540">
    <property type="entry name" value="P-loop containing nucleoside triphosphate hydrolases"/>
    <property type="match status" value="2"/>
</dbReference>
<feature type="region of interest" description="Disordered" evidence="1">
    <location>
        <begin position="817"/>
        <end position="855"/>
    </location>
</feature>
<dbReference type="InterPro" id="IPR027417">
    <property type="entry name" value="P-loop_NTPase"/>
</dbReference>
<dbReference type="EMBL" id="LR877165">
    <property type="protein sequence ID" value="CAD2221409.1"/>
    <property type="molecule type" value="Genomic_DNA"/>
</dbReference>
<accession>A0A7G2CPX9</accession>